<dbReference type="Proteomes" id="UP000293162">
    <property type="component" value="Unassembled WGS sequence"/>
</dbReference>
<dbReference type="AlphaFoldDB" id="A0A4Q5LUA4"/>
<sequence length="132" mass="15015">MKTLTTILLFIASLPMYAQVDDVYVNPQIPNAFVGGEDSLMKYIDAHFDFCKKSQNLSKTESIIARFVVEPNGTYSNLTFMTNNAETTRLMVKELLDSLPEWKPGTVKGKPVRSYRHLAIRCENGLRVKKVR</sequence>
<gene>
    <name evidence="2" type="ORF">EWM59_23370</name>
</gene>
<keyword evidence="3" id="KW-1185">Reference proteome</keyword>
<organism evidence="2 3">
    <name type="scientific">Emticicia agri</name>
    <dbReference type="NCBI Taxonomy" id="2492393"/>
    <lineage>
        <taxon>Bacteria</taxon>
        <taxon>Pseudomonadati</taxon>
        <taxon>Bacteroidota</taxon>
        <taxon>Cytophagia</taxon>
        <taxon>Cytophagales</taxon>
        <taxon>Leadbetterellaceae</taxon>
        <taxon>Emticicia</taxon>
    </lineage>
</organism>
<accession>A0A4Q5LUA4</accession>
<evidence type="ECO:0008006" key="4">
    <source>
        <dbReference type="Google" id="ProtNLM"/>
    </source>
</evidence>
<protein>
    <recommendedName>
        <fullName evidence="4">TonB C-terminal domain-containing protein</fullName>
    </recommendedName>
</protein>
<keyword evidence="1" id="KW-0732">Signal</keyword>
<feature type="signal peptide" evidence="1">
    <location>
        <begin position="1"/>
        <end position="18"/>
    </location>
</feature>
<name>A0A4Q5LUA4_9BACT</name>
<evidence type="ECO:0000256" key="1">
    <source>
        <dbReference type="SAM" id="SignalP"/>
    </source>
</evidence>
<dbReference type="OrthoDB" id="1039448at2"/>
<evidence type="ECO:0000313" key="3">
    <source>
        <dbReference type="Proteomes" id="UP000293162"/>
    </source>
</evidence>
<reference evidence="2 3" key="1">
    <citation type="submission" date="2019-02" db="EMBL/GenBank/DDBJ databases">
        <title>Bacterial novel species Emticicia sp. 17J42-9 isolated from soil.</title>
        <authorList>
            <person name="Jung H.-Y."/>
        </authorList>
    </citation>
    <scope>NUCLEOTIDE SEQUENCE [LARGE SCALE GENOMIC DNA]</scope>
    <source>
        <strain evidence="2 3">17J42-9</strain>
    </source>
</reference>
<comment type="caution">
    <text evidence="2">The sequence shown here is derived from an EMBL/GenBank/DDBJ whole genome shotgun (WGS) entry which is preliminary data.</text>
</comment>
<dbReference type="EMBL" id="SEWF01000053">
    <property type="protein sequence ID" value="RYU93174.1"/>
    <property type="molecule type" value="Genomic_DNA"/>
</dbReference>
<feature type="chain" id="PRO_5020411040" description="TonB C-terminal domain-containing protein" evidence="1">
    <location>
        <begin position="19"/>
        <end position="132"/>
    </location>
</feature>
<proteinExistence type="predicted"/>
<dbReference type="RefSeq" id="WP_130023674.1">
    <property type="nucleotide sequence ID" value="NZ_SEWF01000053.1"/>
</dbReference>
<evidence type="ECO:0000313" key="2">
    <source>
        <dbReference type="EMBL" id="RYU93174.1"/>
    </source>
</evidence>